<dbReference type="AlphaFoldDB" id="X0YYX0"/>
<accession>X0YYX0</accession>
<evidence type="ECO:0000313" key="1">
    <source>
        <dbReference type="EMBL" id="GAG53428.1"/>
    </source>
</evidence>
<comment type="caution">
    <text evidence="1">The sequence shown here is derived from an EMBL/GenBank/DDBJ whole genome shotgun (WGS) entry which is preliminary data.</text>
</comment>
<organism evidence="1">
    <name type="scientific">marine sediment metagenome</name>
    <dbReference type="NCBI Taxonomy" id="412755"/>
    <lineage>
        <taxon>unclassified sequences</taxon>
        <taxon>metagenomes</taxon>
        <taxon>ecological metagenomes</taxon>
    </lineage>
</organism>
<gene>
    <name evidence="1" type="ORF">S01H1_78025</name>
</gene>
<dbReference type="EMBL" id="BARS01052484">
    <property type="protein sequence ID" value="GAG53428.1"/>
    <property type="molecule type" value="Genomic_DNA"/>
</dbReference>
<name>X0YYX0_9ZZZZ</name>
<dbReference type="SUPFAM" id="SSF46785">
    <property type="entry name" value="Winged helix' DNA-binding domain"/>
    <property type="match status" value="1"/>
</dbReference>
<dbReference type="InterPro" id="IPR036390">
    <property type="entry name" value="WH_DNA-bd_sf"/>
</dbReference>
<sequence>MVKKRKKKKIEGFDSEKWTNKELKQMKIGETHIDKSGKWRTKKYRIPKWIYKHEYLGKSTHIKFRKKYGRWANNEERILVSMYSFSDYTLKQLSEGSKVGYKNISRYLKSMEKKKLIEIKDDYKFKKQKSGKLKTYHTKEVRLVKKGVDLKREILGYYV</sequence>
<proteinExistence type="predicted"/>
<reference evidence="1" key="1">
    <citation type="journal article" date="2014" name="Front. Microbiol.">
        <title>High frequency of phylogenetically diverse reductive dehalogenase-homologous genes in deep subseafloor sedimentary metagenomes.</title>
        <authorList>
            <person name="Kawai M."/>
            <person name="Futagami T."/>
            <person name="Toyoda A."/>
            <person name="Takaki Y."/>
            <person name="Nishi S."/>
            <person name="Hori S."/>
            <person name="Arai W."/>
            <person name="Tsubouchi T."/>
            <person name="Morono Y."/>
            <person name="Uchiyama I."/>
            <person name="Ito T."/>
            <person name="Fujiyama A."/>
            <person name="Inagaki F."/>
            <person name="Takami H."/>
        </authorList>
    </citation>
    <scope>NUCLEOTIDE SEQUENCE</scope>
    <source>
        <strain evidence="1">Expedition CK06-06</strain>
    </source>
</reference>
<protein>
    <submittedName>
        <fullName evidence="1">Uncharacterized protein</fullName>
    </submittedName>
</protein>